<feature type="domain" description="MucB/RseB C-terminal" evidence="7">
    <location>
        <begin position="211"/>
        <end position="306"/>
    </location>
</feature>
<dbReference type="PIRSF" id="PIRSF005427">
    <property type="entry name" value="RseB"/>
    <property type="match status" value="1"/>
</dbReference>
<dbReference type="GO" id="GO:0045152">
    <property type="term" value="F:antisigma factor binding"/>
    <property type="evidence" value="ECO:0007669"/>
    <property type="project" value="TreeGrafter"/>
</dbReference>
<dbReference type="Gene3D" id="3.30.200.100">
    <property type="entry name" value="MucB/RseB, C-terminal domain"/>
    <property type="match status" value="1"/>
</dbReference>
<comment type="subcellular location">
    <subcellularLocation>
        <location evidence="1">Periplasm</location>
    </subcellularLocation>
</comment>
<keyword evidence="3 5" id="KW-0732">Signal</keyword>
<name>A0A9X2CFI3_9GAMM</name>
<keyword evidence="9" id="KW-1185">Reference proteome</keyword>
<dbReference type="EMBL" id="JAKIKP010000001">
    <property type="protein sequence ID" value="MCL1141423.1"/>
    <property type="molecule type" value="Genomic_DNA"/>
</dbReference>
<dbReference type="InterPro" id="IPR033436">
    <property type="entry name" value="MucB/RseB_C"/>
</dbReference>
<dbReference type="GO" id="GO:0030288">
    <property type="term" value="C:outer membrane-bounded periplasmic space"/>
    <property type="evidence" value="ECO:0007669"/>
    <property type="project" value="TreeGrafter"/>
</dbReference>
<comment type="caution">
    <text evidence="8">The sequence shown here is derived from an EMBL/GenBank/DDBJ whole genome shotgun (WGS) entry which is preliminary data.</text>
</comment>
<dbReference type="GO" id="GO:0032885">
    <property type="term" value="P:regulation of polysaccharide biosynthetic process"/>
    <property type="evidence" value="ECO:0007669"/>
    <property type="project" value="TreeGrafter"/>
</dbReference>
<feature type="signal peptide" evidence="5">
    <location>
        <begin position="1"/>
        <end position="17"/>
    </location>
</feature>
<evidence type="ECO:0000259" key="7">
    <source>
        <dbReference type="Pfam" id="PF17188"/>
    </source>
</evidence>
<keyword evidence="4" id="KW-0574">Periplasm</keyword>
<gene>
    <name evidence="8" type="ORF">L2672_01735</name>
</gene>
<dbReference type="InterPro" id="IPR038484">
    <property type="entry name" value="MucB/RseB_C_sf"/>
</dbReference>
<feature type="domain" description="MucB/RseB N-terminal" evidence="6">
    <location>
        <begin position="21"/>
        <end position="195"/>
    </location>
</feature>
<proteinExistence type="inferred from homology"/>
<evidence type="ECO:0000256" key="5">
    <source>
        <dbReference type="SAM" id="SignalP"/>
    </source>
</evidence>
<organism evidence="8 9">
    <name type="scientific">Shewanella gaetbuli</name>
    <dbReference type="NCBI Taxonomy" id="220752"/>
    <lineage>
        <taxon>Bacteria</taxon>
        <taxon>Pseudomonadati</taxon>
        <taxon>Pseudomonadota</taxon>
        <taxon>Gammaproteobacteria</taxon>
        <taxon>Alteromonadales</taxon>
        <taxon>Shewanellaceae</taxon>
        <taxon>Shewanella</taxon>
    </lineage>
</organism>
<dbReference type="PANTHER" id="PTHR38782">
    <property type="match status" value="1"/>
</dbReference>
<sequence length="309" mass="35039">MRLFLLALILLSPFSFAQEMSANDWLKNMSQSLTDKQFKASVVQIQADHIRPLVFLQGKVDGKSVSYLEYLNGPPKNAVKVDNKVTFLELDQQPYSIKANRIQGVWPASLSGNIAKLEQGYQFVLGGRSRIAGRAGQMIRFIAKDEFRYDSQVWLDMETFLPLRYDTLNRDKQLLEQTMVVELLELNEPPKILIEASKHDWPAVINPTDRKEAQNWQFTWLPQGFDMVVADNHRLIGIHEPVEYIALTDGLANISIYVARASDNPMPEELVTRNGISMVVEKVGNAEIVALGKVPTETLERIVRSLTLK</sequence>
<protein>
    <submittedName>
        <fullName evidence="8">MucB/RseB C-terminal domain-containing protein</fullName>
    </submittedName>
</protein>
<dbReference type="Pfam" id="PF17188">
    <property type="entry name" value="MucB_RseB_C"/>
    <property type="match status" value="1"/>
</dbReference>
<dbReference type="RefSeq" id="WP_248994104.1">
    <property type="nucleotide sequence ID" value="NZ_JAKIKP010000001.1"/>
</dbReference>
<dbReference type="Gene3D" id="2.50.20.10">
    <property type="entry name" value="Lipoprotein localisation LolA/LolB/LppX"/>
    <property type="match status" value="1"/>
</dbReference>
<dbReference type="PANTHER" id="PTHR38782:SF1">
    <property type="entry name" value="SIGMA-E FACTOR REGULATORY PROTEIN RSEB"/>
    <property type="match status" value="1"/>
</dbReference>
<evidence type="ECO:0000313" key="9">
    <source>
        <dbReference type="Proteomes" id="UP001139333"/>
    </source>
</evidence>
<dbReference type="CDD" id="cd16327">
    <property type="entry name" value="RseB"/>
    <property type="match status" value="1"/>
</dbReference>
<evidence type="ECO:0000256" key="2">
    <source>
        <dbReference type="ARBA" id="ARBA00008150"/>
    </source>
</evidence>
<accession>A0A9X2CFI3</accession>
<evidence type="ECO:0000259" key="6">
    <source>
        <dbReference type="Pfam" id="PF03888"/>
    </source>
</evidence>
<evidence type="ECO:0000256" key="3">
    <source>
        <dbReference type="ARBA" id="ARBA00022729"/>
    </source>
</evidence>
<comment type="similarity">
    <text evidence="2">Belongs to the RseB family.</text>
</comment>
<dbReference type="Proteomes" id="UP001139333">
    <property type="component" value="Unassembled WGS sequence"/>
</dbReference>
<dbReference type="InterPro" id="IPR005588">
    <property type="entry name" value="MucB_RseB"/>
</dbReference>
<dbReference type="AlphaFoldDB" id="A0A9X2CFI3"/>
<feature type="chain" id="PRO_5040724483" evidence="5">
    <location>
        <begin position="18"/>
        <end position="309"/>
    </location>
</feature>
<dbReference type="InterPro" id="IPR033434">
    <property type="entry name" value="MucB/RseB_N"/>
</dbReference>
<evidence type="ECO:0000256" key="4">
    <source>
        <dbReference type="ARBA" id="ARBA00022764"/>
    </source>
</evidence>
<evidence type="ECO:0000256" key="1">
    <source>
        <dbReference type="ARBA" id="ARBA00004418"/>
    </source>
</evidence>
<evidence type="ECO:0000313" key="8">
    <source>
        <dbReference type="EMBL" id="MCL1141423.1"/>
    </source>
</evidence>
<dbReference type="Pfam" id="PF03888">
    <property type="entry name" value="MucB_RseB"/>
    <property type="match status" value="1"/>
</dbReference>
<reference evidence="8" key="1">
    <citation type="submission" date="2022-01" db="EMBL/GenBank/DDBJ databases">
        <title>Whole genome-based taxonomy of the Shewanellaceae.</title>
        <authorList>
            <person name="Martin-Rodriguez A.J."/>
        </authorList>
    </citation>
    <scope>NUCLEOTIDE SEQUENCE</scope>
    <source>
        <strain evidence="8">DSM 16422</strain>
    </source>
</reference>